<comment type="caution">
    <text evidence="2">The sequence shown here is derived from an EMBL/GenBank/DDBJ whole genome shotgun (WGS) entry which is preliminary data.</text>
</comment>
<dbReference type="AlphaFoldDB" id="A0A371XB28"/>
<dbReference type="Gene3D" id="3.40.50.300">
    <property type="entry name" value="P-loop containing nucleotide triphosphate hydrolases"/>
    <property type="match status" value="1"/>
</dbReference>
<evidence type="ECO:0000259" key="1">
    <source>
        <dbReference type="Pfam" id="PF07475"/>
    </source>
</evidence>
<keyword evidence="3" id="KW-1185">Reference proteome</keyword>
<dbReference type="GO" id="GO:0006109">
    <property type="term" value="P:regulation of carbohydrate metabolic process"/>
    <property type="evidence" value="ECO:0007669"/>
    <property type="project" value="InterPro"/>
</dbReference>
<proteinExistence type="predicted"/>
<accession>A0A371XB28</accession>
<gene>
    <name evidence="2" type="ORF">DYI37_01940</name>
</gene>
<dbReference type="EMBL" id="QURL01000001">
    <property type="protein sequence ID" value="RFC66244.1"/>
    <property type="molecule type" value="Genomic_DNA"/>
</dbReference>
<dbReference type="Proteomes" id="UP000264310">
    <property type="component" value="Unassembled WGS sequence"/>
</dbReference>
<dbReference type="SUPFAM" id="SSF53795">
    <property type="entry name" value="PEP carboxykinase-like"/>
    <property type="match status" value="1"/>
</dbReference>
<dbReference type="InterPro" id="IPR027417">
    <property type="entry name" value="P-loop_NTPase"/>
</dbReference>
<reference evidence="2 3" key="1">
    <citation type="submission" date="2018-08" db="EMBL/GenBank/DDBJ databases">
        <title>Fulvimarina sp. 85, whole genome shotgun sequence.</title>
        <authorList>
            <person name="Tuo L."/>
        </authorList>
    </citation>
    <scope>NUCLEOTIDE SEQUENCE [LARGE SCALE GENOMIC DNA]</scope>
    <source>
        <strain evidence="2 3">85</strain>
    </source>
</reference>
<dbReference type="OrthoDB" id="8326226at2"/>
<dbReference type="CDD" id="cd01918">
    <property type="entry name" value="HprK_C"/>
    <property type="match status" value="1"/>
</dbReference>
<dbReference type="GO" id="GO:0000155">
    <property type="term" value="F:phosphorelay sensor kinase activity"/>
    <property type="evidence" value="ECO:0007669"/>
    <property type="project" value="InterPro"/>
</dbReference>
<feature type="domain" description="HPr kinase/phosphorylase C-terminal" evidence="1">
    <location>
        <begin position="3"/>
        <end position="127"/>
    </location>
</feature>
<dbReference type="Pfam" id="PF07475">
    <property type="entry name" value="Hpr_kinase_C"/>
    <property type="match status" value="1"/>
</dbReference>
<dbReference type="InterPro" id="IPR011104">
    <property type="entry name" value="Hpr_kin/Pase_C"/>
</dbReference>
<evidence type="ECO:0000313" key="3">
    <source>
        <dbReference type="Proteomes" id="UP000264310"/>
    </source>
</evidence>
<evidence type="ECO:0000313" key="2">
    <source>
        <dbReference type="EMBL" id="RFC66244.1"/>
    </source>
</evidence>
<name>A0A371XB28_9HYPH</name>
<sequence length="152" mass="16493">MAQANVHGTALLVGSRGILIRGPSQSGKSSLCLSLLRRAPCQNVTAALVADDRVDLHIEEEIIVMSAPPALSGMMEIYGIGIVKESCVPRANLSLVVDLVPRQVIVRMPEPSERMTEILGRQVRRIVLAQREPAFGADVVMSLLEHEDLFVS</sequence>
<protein>
    <recommendedName>
        <fullName evidence="1">HPr kinase/phosphorylase C-terminal domain-containing protein</fullName>
    </recommendedName>
</protein>
<dbReference type="RefSeq" id="WP_116681494.1">
    <property type="nucleotide sequence ID" value="NZ_QURL01000001.1"/>
</dbReference>
<dbReference type="GO" id="GO:0005524">
    <property type="term" value="F:ATP binding"/>
    <property type="evidence" value="ECO:0007669"/>
    <property type="project" value="InterPro"/>
</dbReference>
<organism evidence="2 3">
    <name type="scientific">Fulvimarina endophytica</name>
    <dbReference type="NCBI Taxonomy" id="2293836"/>
    <lineage>
        <taxon>Bacteria</taxon>
        <taxon>Pseudomonadati</taxon>
        <taxon>Pseudomonadota</taxon>
        <taxon>Alphaproteobacteria</taxon>
        <taxon>Hyphomicrobiales</taxon>
        <taxon>Aurantimonadaceae</taxon>
        <taxon>Fulvimarina</taxon>
    </lineage>
</organism>